<dbReference type="Gene3D" id="3.40.1080.10">
    <property type="entry name" value="Glutaconate Coenzyme A-transferase"/>
    <property type="match status" value="1"/>
</dbReference>
<gene>
    <name evidence="2" type="ORF">I0Q91_13760</name>
</gene>
<dbReference type="InterPro" id="IPR012792">
    <property type="entry name" value="3-oxoacid_CoA-transf_A"/>
</dbReference>
<dbReference type="SMART" id="SM00882">
    <property type="entry name" value="CoA_trans"/>
    <property type="match status" value="1"/>
</dbReference>
<keyword evidence="1" id="KW-0808">Transferase</keyword>
<dbReference type="GO" id="GO:0008410">
    <property type="term" value="F:CoA-transferase activity"/>
    <property type="evidence" value="ECO:0007669"/>
    <property type="project" value="InterPro"/>
</dbReference>
<evidence type="ECO:0000313" key="2">
    <source>
        <dbReference type="EMBL" id="MBF8438154.1"/>
    </source>
</evidence>
<sequence>MAKLVNKDKIKSLFADEQSLMVGGFIESGVPAELIKILLDSGARDLTLIANDTGFDDKTFGQLVVEKRLKKAIVSHIGTNRETGKQMNAGELEVELTPQGTLIEQIRAGGAGLGGILTQTGIGTTVAEDQRIIEVDGEDYILARPLQADIALVKAWKADKKGNLIYRYAARNFNPIVATAADIVIVEADEILEVGEIDSNQVMTPGLFVDYILEK</sequence>
<dbReference type="SUPFAM" id="SSF100950">
    <property type="entry name" value="NagB/RpiA/CoA transferase-like"/>
    <property type="match status" value="1"/>
</dbReference>
<dbReference type="InterPro" id="IPR037171">
    <property type="entry name" value="NagB/RpiA_transferase-like"/>
</dbReference>
<dbReference type="RefSeq" id="WP_270455254.1">
    <property type="nucleotide sequence ID" value="NZ_JADPIE010000010.1"/>
</dbReference>
<evidence type="ECO:0000256" key="1">
    <source>
        <dbReference type="ARBA" id="ARBA00022679"/>
    </source>
</evidence>
<protein>
    <submittedName>
        <fullName evidence="2">3-oxoacid CoA-transferase subunit A</fullName>
    </submittedName>
</protein>
<dbReference type="Proteomes" id="UP000621436">
    <property type="component" value="Unassembled WGS sequence"/>
</dbReference>
<dbReference type="PANTHER" id="PTHR13707">
    <property type="entry name" value="KETOACID-COENZYME A TRANSFERASE"/>
    <property type="match status" value="1"/>
</dbReference>
<name>A0A931ATZ5_9FIRM</name>
<reference evidence="2" key="1">
    <citation type="submission" date="2020-11" db="EMBL/GenBank/DDBJ databases">
        <title>Halonatronomonas betainensis gen. nov., sp. nov. a novel haloalkaliphilic representative of the family Halanaerobiacae capable of betaine degradation.</title>
        <authorList>
            <person name="Boltyanskaya Y."/>
            <person name="Kevbrin V."/>
            <person name="Detkova E."/>
            <person name="Grouzdev D.S."/>
            <person name="Koziaeva V."/>
            <person name="Zhilina T."/>
        </authorList>
    </citation>
    <scope>NUCLEOTIDE SEQUENCE</scope>
    <source>
        <strain evidence="2">Z-7014</strain>
    </source>
</reference>
<dbReference type="PANTHER" id="PTHR13707:SF60">
    <property type="entry name" value="ACETATE COA-TRANSFERASE SUBUNIT ALPHA"/>
    <property type="match status" value="1"/>
</dbReference>
<dbReference type="EMBL" id="JADPIE010000010">
    <property type="protein sequence ID" value="MBF8438154.1"/>
    <property type="molecule type" value="Genomic_DNA"/>
</dbReference>
<evidence type="ECO:0000313" key="3">
    <source>
        <dbReference type="Proteomes" id="UP000621436"/>
    </source>
</evidence>
<proteinExistence type="predicted"/>
<comment type="caution">
    <text evidence="2">The sequence shown here is derived from an EMBL/GenBank/DDBJ whole genome shotgun (WGS) entry which is preliminary data.</text>
</comment>
<keyword evidence="3" id="KW-1185">Reference proteome</keyword>
<organism evidence="2 3">
    <name type="scientific">Halonatronomonas betaini</name>
    <dbReference type="NCBI Taxonomy" id="2778430"/>
    <lineage>
        <taxon>Bacteria</taxon>
        <taxon>Bacillati</taxon>
        <taxon>Bacillota</taxon>
        <taxon>Clostridia</taxon>
        <taxon>Halanaerobiales</taxon>
        <taxon>Halarsenatibacteraceae</taxon>
        <taxon>Halonatronomonas</taxon>
    </lineage>
</organism>
<dbReference type="Pfam" id="PF01144">
    <property type="entry name" value="CoA_trans"/>
    <property type="match status" value="1"/>
</dbReference>
<dbReference type="AlphaFoldDB" id="A0A931ATZ5"/>
<accession>A0A931ATZ5</accession>
<dbReference type="InterPro" id="IPR004165">
    <property type="entry name" value="CoA_trans_fam_I"/>
</dbReference>
<dbReference type="NCBIfam" id="TIGR02429">
    <property type="entry name" value="pcaI_scoA_fam"/>
    <property type="match status" value="1"/>
</dbReference>